<dbReference type="CDD" id="cd17318">
    <property type="entry name" value="MFS_SLC17"/>
    <property type="match status" value="2"/>
</dbReference>
<evidence type="ECO:0000256" key="1">
    <source>
        <dbReference type="ARBA" id="ARBA00004141"/>
    </source>
</evidence>
<feature type="transmembrane region" description="Helical" evidence="5">
    <location>
        <begin position="946"/>
        <end position="964"/>
    </location>
</feature>
<dbReference type="Pfam" id="PF07690">
    <property type="entry name" value="MFS_1"/>
    <property type="match status" value="2"/>
</dbReference>
<feature type="transmembrane region" description="Helical" evidence="5">
    <location>
        <begin position="177"/>
        <end position="200"/>
    </location>
</feature>
<dbReference type="PROSITE" id="PS50850">
    <property type="entry name" value="MFS"/>
    <property type="match status" value="2"/>
</dbReference>
<dbReference type="InterPro" id="IPR020846">
    <property type="entry name" value="MFS_dom"/>
</dbReference>
<dbReference type="STRING" id="7739.C3ZI13"/>
<evidence type="ECO:0000256" key="5">
    <source>
        <dbReference type="SAM" id="Phobius"/>
    </source>
</evidence>
<evidence type="ECO:0000259" key="6">
    <source>
        <dbReference type="PROSITE" id="PS50850"/>
    </source>
</evidence>
<dbReference type="InParanoid" id="C3ZI13"/>
<dbReference type="eggNOG" id="KOG2532">
    <property type="taxonomic scope" value="Eukaryota"/>
</dbReference>
<feature type="transmembrane region" description="Helical" evidence="5">
    <location>
        <begin position="117"/>
        <end position="136"/>
    </location>
</feature>
<feature type="transmembrane region" description="Helical" evidence="5">
    <location>
        <begin position="790"/>
        <end position="815"/>
    </location>
</feature>
<dbReference type="InterPro" id="IPR037185">
    <property type="entry name" value="EmrE-like"/>
</dbReference>
<keyword evidence="4 5" id="KW-0472">Membrane</keyword>
<feature type="transmembrane region" description="Helical" evidence="5">
    <location>
        <begin position="643"/>
        <end position="664"/>
    </location>
</feature>
<feature type="transmembrane region" description="Helical" evidence="5">
    <location>
        <begin position="452"/>
        <end position="470"/>
    </location>
</feature>
<feature type="transmembrane region" description="Helical" evidence="5">
    <location>
        <begin position="343"/>
        <end position="364"/>
    </location>
</feature>
<evidence type="ECO:0000256" key="2">
    <source>
        <dbReference type="ARBA" id="ARBA00022692"/>
    </source>
</evidence>
<feature type="transmembrane region" description="Helical" evidence="5">
    <location>
        <begin position="370"/>
        <end position="389"/>
    </location>
</feature>
<dbReference type="InterPro" id="IPR036259">
    <property type="entry name" value="MFS_trans_sf"/>
</dbReference>
<dbReference type="InterPro" id="IPR011701">
    <property type="entry name" value="MFS"/>
</dbReference>
<feature type="transmembrane region" description="Helical" evidence="5">
    <location>
        <begin position="580"/>
        <end position="603"/>
    </location>
</feature>
<dbReference type="AlphaFoldDB" id="C3ZI13"/>
<dbReference type="SUPFAM" id="SSF103481">
    <property type="entry name" value="Multidrug resistance efflux transporter EmrE"/>
    <property type="match status" value="1"/>
</dbReference>
<feature type="transmembrane region" description="Helical" evidence="5">
    <location>
        <begin position="1037"/>
        <end position="1055"/>
    </location>
</feature>
<dbReference type="FunFam" id="1.20.120.540:FF:000001">
    <property type="entry name" value="Blast:Putative inorganic phosphate cotransporter"/>
    <property type="match status" value="2"/>
</dbReference>
<feature type="transmembrane region" description="Helical" evidence="5">
    <location>
        <begin position="1004"/>
        <end position="1025"/>
    </location>
</feature>
<keyword evidence="2 5" id="KW-0812">Transmembrane</keyword>
<protein>
    <recommendedName>
        <fullName evidence="6">Major facilitator superfamily (MFS) profile domain-containing protein</fullName>
    </recommendedName>
</protein>
<feature type="transmembrane region" description="Helical" evidence="5">
    <location>
        <begin position="90"/>
        <end position="108"/>
    </location>
</feature>
<feature type="domain" description="Major facilitator superfamily (MFS) profile" evidence="6">
    <location>
        <begin position="14"/>
        <end position="475"/>
    </location>
</feature>
<dbReference type="PANTHER" id="PTHR11662">
    <property type="entry name" value="SOLUTE CARRIER FAMILY 17"/>
    <property type="match status" value="1"/>
</dbReference>
<dbReference type="InterPro" id="IPR050382">
    <property type="entry name" value="MFS_Na/Anion_cotransporter"/>
</dbReference>
<proteinExistence type="predicted"/>
<dbReference type="GO" id="GO:0016020">
    <property type="term" value="C:membrane"/>
    <property type="evidence" value="ECO:0007669"/>
    <property type="project" value="UniProtKB-SubCell"/>
</dbReference>
<dbReference type="FunFam" id="1.20.1250.20:FF:000532">
    <property type="entry name" value="SLC (SoLute Carrier) homolog"/>
    <property type="match status" value="2"/>
</dbReference>
<feature type="transmembrane region" description="Helical" evidence="5">
    <location>
        <begin position="401"/>
        <end position="423"/>
    </location>
</feature>
<evidence type="ECO:0000256" key="3">
    <source>
        <dbReference type="ARBA" id="ARBA00022989"/>
    </source>
</evidence>
<organism>
    <name type="scientific">Branchiostoma floridae</name>
    <name type="common">Florida lancelet</name>
    <name type="synonym">Amphioxus</name>
    <dbReference type="NCBI Taxonomy" id="7739"/>
    <lineage>
        <taxon>Eukaryota</taxon>
        <taxon>Metazoa</taxon>
        <taxon>Chordata</taxon>
        <taxon>Cephalochordata</taxon>
        <taxon>Leptocardii</taxon>
        <taxon>Amphioxiformes</taxon>
        <taxon>Branchiostomatidae</taxon>
        <taxon>Branchiostoma</taxon>
    </lineage>
</organism>
<gene>
    <name evidence="7" type="ORF">BRAFLDRAFT_123511</name>
</gene>
<feature type="transmembrane region" description="Helical" evidence="5">
    <location>
        <begin position="206"/>
        <end position="227"/>
    </location>
</feature>
<feature type="transmembrane region" description="Helical" evidence="5">
    <location>
        <begin position="308"/>
        <end position="331"/>
    </location>
</feature>
<feature type="domain" description="Major facilitator superfamily (MFS) profile" evidence="6">
    <location>
        <begin position="472"/>
        <end position="968"/>
    </location>
</feature>
<dbReference type="GO" id="GO:0022857">
    <property type="term" value="F:transmembrane transporter activity"/>
    <property type="evidence" value="ECO:0007669"/>
    <property type="project" value="InterPro"/>
</dbReference>
<sequence>MAKFKKKPCEWLPARYVLTAMFFLGMMNAYILRSNISVAIVAMIRTAEADGNGTDGSTSICGEFSFGSTPANKTMNQGEFDWDETQKGRILSAFFYGYVFMQVPGGYLETKFGGKKVYGISMLIGAILTLLTPVAARVDFWFLFFVRFFMGFFQGVIFPAHHGMWGKWAPPLERSRLLSITCTGTNVGTVIALALSGYIIDQIGWPWVFYITGIVALVWFVAWMLLVHDSPAEHPRISEEEREYIESSIGTNVQEDIPVPWLEFAKSRVVWCLLIGHFCNNWGNYTMLTNLPNYMATILGFNIAENGLLSALSPLTIWVFTVTGGWIIDVIRSRDILDTLNSRRLLTAMGQFLPAIFLIISGFVGCDRAAAVAMLALSAGFGGLSTPGFKICHIEIAPRFGGILFGITNVFGSIPGFIAPEIIGAMTNNNLPTTKGGGMAKVKKKPCEWLPARYVLTAMFFLGMMNAYILRSNISVAIVAMIRTAEADGNGTDGSTSICGEFSFGSTPANKTAKQGEFDWDETQKGRILSAFFYGYVFMQVPGGYLETKFGGKKVYGISILIGAILTLLTPVAARVDFWFLFFVRFFMGFFQGVIFPAHHGMWGKWAPPLERSRLLSITCTGTNVGTVIALALSGYITDQIGWPWVFYITGIVALVWFVAWMLLVHDSPAEHPRISEEEREHIESSIGTNVQEDIPVPWLEFAKSRVVWCLLIGHFCNNWGNYTMLTNLPNYMDAILGFNIAENGLLSALSPLTIWVFTVAGGWIIDVIRSRDILDTLNSRRILTSMGQFLPAIFLIISGFVGCDRAAAVAMLALSAGFGGLSTPGFKICHIEIAPRFGGILFGITNVFGSIPGFIAPEIIGAMTNNNSQGWSATSSLVVRPPEQNPSGHLVVAHHMTGKGQASVADDSESLGCGSLLGIRAFRRVGSCNVKISAYRYAPPANAEMVLSPGLIVFVVILSCIFIQEMPTRMTMFGSLWCIAGVSLLGYSATINKSPSTVNNDGVVLGIVLAIGAALLHAMLNINVKMLMESTSKTMILTYTYGIATVVSGLTTIFTSETWYLEPTAAAVLFANCASRGTGIVLRYAGLKLVEINAVTALLQSNAFSAYGLQWALLGFVPTIFDGFGLTCIFIGTFSVAIWQALVRRRKDRHVELMKLLDLNVTQPNNDK</sequence>
<feature type="transmembrane region" description="Helical" evidence="5">
    <location>
        <begin position="555"/>
        <end position="574"/>
    </location>
</feature>
<evidence type="ECO:0000313" key="7">
    <source>
        <dbReference type="EMBL" id="EEN47755.1"/>
    </source>
</evidence>
<feature type="transmembrane region" description="Helical" evidence="5">
    <location>
        <begin position="142"/>
        <end position="165"/>
    </location>
</feature>
<keyword evidence="3 5" id="KW-1133">Transmembrane helix</keyword>
<dbReference type="EMBL" id="GG666626">
    <property type="protein sequence ID" value="EEN47755.1"/>
    <property type="molecule type" value="Genomic_DNA"/>
</dbReference>
<dbReference type="Gene3D" id="1.20.1250.20">
    <property type="entry name" value="MFS general substrate transporter like domains"/>
    <property type="match status" value="3"/>
</dbReference>
<evidence type="ECO:0000256" key="4">
    <source>
        <dbReference type="ARBA" id="ARBA00023136"/>
    </source>
</evidence>
<dbReference type="PANTHER" id="PTHR11662:SF454">
    <property type="entry name" value="SIALIN-LIKE"/>
    <property type="match status" value="1"/>
</dbReference>
<dbReference type="SUPFAM" id="SSF103473">
    <property type="entry name" value="MFS general substrate transporter"/>
    <property type="match status" value="2"/>
</dbReference>
<accession>C3ZI13</accession>
<reference evidence="7" key="1">
    <citation type="journal article" date="2008" name="Nature">
        <title>The amphioxus genome and the evolution of the chordate karyotype.</title>
        <authorList>
            <consortium name="US DOE Joint Genome Institute (JGI-PGF)"/>
            <person name="Putnam N.H."/>
            <person name="Butts T."/>
            <person name="Ferrier D.E.K."/>
            <person name="Furlong R.F."/>
            <person name="Hellsten U."/>
            <person name="Kawashima T."/>
            <person name="Robinson-Rechavi M."/>
            <person name="Shoguchi E."/>
            <person name="Terry A."/>
            <person name="Yu J.-K."/>
            <person name="Benito-Gutierrez E.L."/>
            <person name="Dubchak I."/>
            <person name="Garcia-Fernandez J."/>
            <person name="Gibson-Brown J.J."/>
            <person name="Grigoriev I.V."/>
            <person name="Horton A.C."/>
            <person name="de Jong P.J."/>
            <person name="Jurka J."/>
            <person name="Kapitonov V.V."/>
            <person name="Kohara Y."/>
            <person name="Kuroki Y."/>
            <person name="Lindquist E."/>
            <person name="Lucas S."/>
            <person name="Osoegawa K."/>
            <person name="Pennacchio L.A."/>
            <person name="Salamov A.A."/>
            <person name="Satou Y."/>
            <person name="Sauka-Spengler T."/>
            <person name="Schmutz J."/>
            <person name="Shin-I T."/>
            <person name="Toyoda A."/>
            <person name="Bronner-Fraser M."/>
            <person name="Fujiyama A."/>
            <person name="Holland L.Z."/>
            <person name="Holland P.W.H."/>
            <person name="Satoh N."/>
            <person name="Rokhsar D.S."/>
        </authorList>
    </citation>
    <scope>NUCLEOTIDE SEQUENCE [LARGE SCALE GENOMIC DNA]</scope>
    <source>
        <strain evidence="7">S238N-H82</strain>
        <tissue evidence="7">Testes</tissue>
    </source>
</reference>
<feature type="transmembrane region" description="Helical" evidence="5">
    <location>
        <begin position="615"/>
        <end position="637"/>
    </location>
</feature>
<feature type="transmembrane region" description="Helical" evidence="5">
    <location>
        <begin position="971"/>
        <end position="992"/>
    </location>
</feature>
<feature type="transmembrane region" description="Helical" evidence="5">
    <location>
        <begin position="1112"/>
        <end position="1140"/>
    </location>
</feature>
<feature type="transmembrane region" description="Helical" evidence="5">
    <location>
        <begin position="12"/>
        <end position="31"/>
    </location>
</feature>
<comment type="subcellular location">
    <subcellularLocation>
        <location evidence="1">Membrane</location>
        <topology evidence="1">Multi-pass membrane protein</topology>
    </subcellularLocation>
</comment>
<feature type="transmembrane region" description="Helical" evidence="5">
    <location>
        <begin position="746"/>
        <end position="769"/>
    </location>
</feature>
<name>C3ZI13_BRAFL</name>